<dbReference type="AlphaFoldDB" id="A0A345IE34"/>
<proteinExistence type="predicted"/>
<accession>A0A345IE34</accession>
<dbReference type="KEGG" id="dwu:DVJ83_00850"/>
<gene>
    <name evidence="1" type="ORF">DVJ83_00850</name>
</gene>
<dbReference type="Proteomes" id="UP000253744">
    <property type="component" value="Chromosome"/>
</dbReference>
<protein>
    <submittedName>
        <fullName evidence="1">Uncharacterized protein</fullName>
    </submittedName>
</protein>
<evidence type="ECO:0000313" key="2">
    <source>
        <dbReference type="Proteomes" id="UP000253744"/>
    </source>
</evidence>
<evidence type="ECO:0000313" key="1">
    <source>
        <dbReference type="EMBL" id="AXG97956.1"/>
    </source>
</evidence>
<sequence length="67" mass="7281">MFGHAGLGAEIPAGMAHSFLLRSHSPVYAIRIPLRSCTVGPVQLGRRRLCIHIAESVFFPPRIRSAG</sequence>
<name>A0A345IE34_9DEIO</name>
<dbReference type="EMBL" id="CP031158">
    <property type="protein sequence ID" value="AXG97956.1"/>
    <property type="molecule type" value="Genomic_DNA"/>
</dbReference>
<organism evidence="1 2">
    <name type="scientific">Deinococcus wulumuqiensis</name>
    <dbReference type="NCBI Taxonomy" id="980427"/>
    <lineage>
        <taxon>Bacteria</taxon>
        <taxon>Thermotogati</taxon>
        <taxon>Deinococcota</taxon>
        <taxon>Deinococci</taxon>
        <taxon>Deinococcales</taxon>
        <taxon>Deinococcaceae</taxon>
        <taxon>Deinococcus</taxon>
    </lineage>
</organism>
<reference evidence="1 2" key="1">
    <citation type="submission" date="2018-07" db="EMBL/GenBank/DDBJ databases">
        <title>Complete Genome and Methylome Analysis of Deinococcus wulumuqiensis NEB 479.</title>
        <authorList>
            <person name="Fomenkov A."/>
            <person name="Luyten Y."/>
            <person name="Vincze T."/>
            <person name="Anton B.P."/>
            <person name="Clark T."/>
            <person name="Roberts R.J."/>
            <person name="Morgan R.D."/>
        </authorList>
    </citation>
    <scope>NUCLEOTIDE SEQUENCE [LARGE SCALE GENOMIC DNA]</scope>
    <source>
        <strain evidence="1 2">NEB 479</strain>
    </source>
</reference>